<evidence type="ECO:0000313" key="2">
    <source>
        <dbReference type="Proteomes" id="UP000061468"/>
    </source>
</evidence>
<reference evidence="1 2" key="1">
    <citation type="submission" date="2015-12" db="EMBL/GenBank/DDBJ databases">
        <title>Intraspecies pangenome expansion in the marine bacterium Alteromonas.</title>
        <authorList>
            <person name="Lopez-Perez M."/>
            <person name="Rodriguez-Valera F."/>
        </authorList>
    </citation>
    <scope>NUCLEOTIDE SEQUENCE [LARGE SCALE GENOMIC DNA]</scope>
    <source>
        <strain evidence="1 2">UM8</strain>
    </source>
</reference>
<dbReference type="Gene3D" id="3.15.10.40">
    <property type="entry name" value="Uncharacterised protein PF07273, DUF1439"/>
    <property type="match status" value="1"/>
</dbReference>
<evidence type="ECO:0008006" key="3">
    <source>
        <dbReference type="Google" id="ProtNLM"/>
    </source>
</evidence>
<organism evidence="1 2">
    <name type="scientific">Alteromonas mediterranea</name>
    <dbReference type="NCBI Taxonomy" id="314275"/>
    <lineage>
        <taxon>Bacteria</taxon>
        <taxon>Pseudomonadati</taxon>
        <taxon>Pseudomonadota</taxon>
        <taxon>Gammaproteobacteria</taxon>
        <taxon>Alteromonadales</taxon>
        <taxon>Alteromonadaceae</taxon>
        <taxon>Alteromonas/Salinimonas group</taxon>
        <taxon>Alteromonas</taxon>
    </lineage>
</organism>
<dbReference type="EMBL" id="CP013928">
    <property type="protein sequence ID" value="AMJ79089.1"/>
    <property type="molecule type" value="Genomic_DNA"/>
</dbReference>
<dbReference type="Pfam" id="PF07273">
    <property type="entry name" value="DUF1439"/>
    <property type="match status" value="1"/>
</dbReference>
<accession>A0AAC9ADP0</accession>
<proteinExistence type="predicted"/>
<sequence length="241" mass="26874">MTNNLSFKDKCKVYLAQWLVKLGKLTHDDFTKAELNALVKDSFPYTFAFDIPIGAGTVSVLEGKVTLDNESNRIGLQCLSAVKIDVAATTIYRAHVVFALSATPVYDKNMSTLYLTGLTTDSVTLVNDDYALIKDTQFLLTRFFPKSVNSLLGGSLKSALSLFSAGTSDMAADYLTLYLSGSKQAVLDYHVPHIDSALKKQITQKDLTHTMRDNHWREVLFSKLGQNVRVEEGVLRFYLRQ</sequence>
<dbReference type="Proteomes" id="UP000061468">
    <property type="component" value="Chromosome"/>
</dbReference>
<evidence type="ECO:0000313" key="1">
    <source>
        <dbReference type="EMBL" id="AMJ79089.1"/>
    </source>
</evidence>
<protein>
    <recommendedName>
        <fullName evidence="3">DUF1439 domain-containing protein</fullName>
    </recommendedName>
</protein>
<dbReference type="InterPro" id="IPR010835">
    <property type="entry name" value="DUF1439"/>
</dbReference>
<dbReference type="AlphaFoldDB" id="A0AAC9ADP0"/>
<dbReference type="RefSeq" id="WP_015067556.1">
    <property type="nucleotide sequence ID" value="NZ_CP013928.1"/>
</dbReference>
<gene>
    <name evidence="1" type="ORF">AV942_12675</name>
</gene>
<name>A0AAC9ADP0_9ALTE</name>